<dbReference type="PANTHER" id="PTHR43685:SF2">
    <property type="entry name" value="GLYCOSYLTRANSFERASE 2-LIKE DOMAIN-CONTAINING PROTEIN"/>
    <property type="match status" value="1"/>
</dbReference>
<keyword evidence="3" id="KW-1185">Reference proteome</keyword>
<sequence length="295" mass="34139">MLSILIPIYNYNAFALVQELHEQGVRNALEFEIICLDDASSECLFYNQAIAQLKHASYTLLPHNIGRSSIRNLLVSKAKYPWVLFLDCDTFPQRNDFVSEYVRWMNSSTEKAFFGGLLYSDQKPEDTAVLRWVFGTQREALTVAQRQKNPYQSSLISNFAIQRSVFKTLNFDPKIETYGYEDYAFIQQLQAHQIRIKQIQNPVFHLNLETSKLFVSKTRTALKTLLTLSKSSPLVADTKLLKTYKLLHALRITGWVAVLFQKHKLRLESNLTSPKPSLLVFDLYKIGYFCYLNTQ</sequence>
<evidence type="ECO:0000313" key="3">
    <source>
        <dbReference type="Proteomes" id="UP000093510"/>
    </source>
</evidence>
<evidence type="ECO:0000259" key="1">
    <source>
        <dbReference type="Pfam" id="PF00535"/>
    </source>
</evidence>
<dbReference type="InterPro" id="IPR029044">
    <property type="entry name" value="Nucleotide-diphossugar_trans"/>
</dbReference>
<accession>A0A1B9E3F3</accession>
<feature type="domain" description="Glycosyltransferase 2-like" evidence="1">
    <location>
        <begin position="3"/>
        <end position="133"/>
    </location>
</feature>
<dbReference type="AlphaFoldDB" id="A0A1B9E3F3"/>
<dbReference type="Pfam" id="PF00535">
    <property type="entry name" value="Glycos_transf_2"/>
    <property type="match status" value="1"/>
</dbReference>
<proteinExistence type="predicted"/>
<reference evidence="2 3" key="1">
    <citation type="submission" date="2016-03" db="EMBL/GenBank/DDBJ databases">
        <authorList>
            <person name="Ploux O."/>
        </authorList>
    </citation>
    <scope>NUCLEOTIDE SEQUENCE [LARGE SCALE GENOMIC DNA]</scope>
    <source>
        <strain evidence="2 3">LPB0076</strain>
    </source>
</reference>
<name>A0A1B9E3F3_9FLAO</name>
<dbReference type="InterPro" id="IPR050834">
    <property type="entry name" value="Glycosyltransf_2"/>
</dbReference>
<dbReference type="RefSeq" id="WP_066333698.1">
    <property type="nucleotide sequence ID" value="NZ_CP017688.1"/>
</dbReference>
<gene>
    <name evidence="2" type="ORF">LPBF_05845</name>
</gene>
<dbReference type="InterPro" id="IPR001173">
    <property type="entry name" value="Glyco_trans_2-like"/>
</dbReference>
<dbReference type="STRING" id="1763534.GCA_001831475_01199"/>
<evidence type="ECO:0000313" key="2">
    <source>
        <dbReference type="EMBL" id="OCB76460.1"/>
    </source>
</evidence>
<dbReference type="Proteomes" id="UP000093510">
    <property type="component" value="Unassembled WGS sequence"/>
</dbReference>
<protein>
    <recommendedName>
        <fullName evidence="1">Glycosyltransferase 2-like domain-containing protein</fullName>
    </recommendedName>
</protein>
<comment type="caution">
    <text evidence="2">The sequence shown here is derived from an EMBL/GenBank/DDBJ whole genome shotgun (WGS) entry which is preliminary data.</text>
</comment>
<dbReference type="Gene3D" id="3.90.550.10">
    <property type="entry name" value="Spore Coat Polysaccharide Biosynthesis Protein SpsA, Chain A"/>
    <property type="match status" value="1"/>
</dbReference>
<dbReference type="SUPFAM" id="SSF53448">
    <property type="entry name" value="Nucleotide-diphospho-sugar transferases"/>
    <property type="match status" value="1"/>
</dbReference>
<dbReference type="CDD" id="cd00761">
    <property type="entry name" value="Glyco_tranf_GTA_type"/>
    <property type="match status" value="1"/>
</dbReference>
<dbReference type="PANTHER" id="PTHR43685">
    <property type="entry name" value="GLYCOSYLTRANSFERASE"/>
    <property type="match status" value="1"/>
</dbReference>
<organism evidence="2 3">
    <name type="scientific">Flavobacterium crassostreae</name>
    <dbReference type="NCBI Taxonomy" id="1763534"/>
    <lineage>
        <taxon>Bacteria</taxon>
        <taxon>Pseudomonadati</taxon>
        <taxon>Bacteroidota</taxon>
        <taxon>Flavobacteriia</taxon>
        <taxon>Flavobacteriales</taxon>
        <taxon>Flavobacteriaceae</taxon>
        <taxon>Flavobacterium</taxon>
    </lineage>
</organism>
<dbReference type="OrthoDB" id="761861at2"/>
<dbReference type="EMBL" id="LVEP01000022">
    <property type="protein sequence ID" value="OCB76460.1"/>
    <property type="molecule type" value="Genomic_DNA"/>
</dbReference>